<protein>
    <submittedName>
        <fullName evidence="1">Uncharacterized protein</fullName>
    </submittedName>
</protein>
<comment type="caution">
    <text evidence="1">The sequence shown here is derived from an EMBL/GenBank/DDBJ whole genome shotgun (WGS) entry which is preliminary data.</text>
</comment>
<dbReference type="AlphaFoldDB" id="A0A5M9WLW0"/>
<dbReference type="Proteomes" id="UP000323664">
    <property type="component" value="Unassembled WGS sequence"/>
</dbReference>
<sequence length="183" mass="21482">MNKPISEQEKVSLDGFSSEELIHELSNRSGVTKISVGLYQPYELKRKYHRERLADEDVYVQAKTVLVMQDSNVDQTKSYAQKFWQERSEIVTRCRSEYAIGSLKSMDDKEQKILDMFIELSCKTPTTDDLETIREVSSWDIPLDRIIELIRKCFTDYSPKHPEDRIRTFRYCIAFISAHLSKD</sequence>
<accession>A0A5M9WLW0</accession>
<reference evidence="1 2" key="1">
    <citation type="journal article" date="2019" name="J. Ind. Microbiol. Biotechnol.">
        <title>Paenibacillus amylolyticus 27C64 has a diverse set of carbohydrate-active enzymes and complete pectin deconstruction system.</title>
        <authorList>
            <person name="Keggi C."/>
            <person name="Doran-Peterson J."/>
        </authorList>
    </citation>
    <scope>NUCLEOTIDE SEQUENCE [LARGE SCALE GENOMIC DNA]</scope>
    <source>
        <strain evidence="1 2">27C64</strain>
    </source>
</reference>
<dbReference type="EMBL" id="RIAS01000001">
    <property type="protein sequence ID" value="KAA8782554.1"/>
    <property type="molecule type" value="Genomic_DNA"/>
</dbReference>
<dbReference type="RefSeq" id="WP_123062466.1">
    <property type="nucleotide sequence ID" value="NZ_RIAS01000001.1"/>
</dbReference>
<organism evidence="1 2">
    <name type="scientific">Paenibacillus amylolyticus</name>
    <dbReference type="NCBI Taxonomy" id="1451"/>
    <lineage>
        <taxon>Bacteria</taxon>
        <taxon>Bacillati</taxon>
        <taxon>Bacillota</taxon>
        <taxon>Bacilli</taxon>
        <taxon>Bacillales</taxon>
        <taxon>Paenibacillaceae</taxon>
        <taxon>Paenibacillus</taxon>
    </lineage>
</organism>
<dbReference type="OrthoDB" id="1821976at2"/>
<gene>
    <name evidence="1" type="ORF">EC604_01665</name>
</gene>
<evidence type="ECO:0000313" key="2">
    <source>
        <dbReference type="Proteomes" id="UP000323664"/>
    </source>
</evidence>
<evidence type="ECO:0000313" key="1">
    <source>
        <dbReference type="EMBL" id="KAA8782554.1"/>
    </source>
</evidence>
<proteinExistence type="predicted"/>
<name>A0A5M9WLW0_PAEAM</name>